<dbReference type="Proteomes" id="UP000078541">
    <property type="component" value="Unassembled WGS sequence"/>
</dbReference>
<sequence length="176" mass="20926">NGIKWNFESYSSLKLAFIKLVLYILYLLTKKIWKLELKYLHIYSIYKINNNMDIYINCCLFVADNLGRHETRILLQYIVKFFTLQDHDYIGAFDFDVSEFTKQRKKRSIISPGNLFQSPTELYFYIHQCPMQTSNAIILKDVCIESCRRSRISFKVTLNRPKPTTSKFIEFASCRD</sequence>
<name>A0A195ESF5_9HYME</name>
<accession>A0A195ESF5</accession>
<keyword evidence="1" id="KW-1133">Transmembrane helix</keyword>
<feature type="transmembrane region" description="Helical" evidence="1">
    <location>
        <begin position="12"/>
        <end position="29"/>
    </location>
</feature>
<feature type="non-terminal residue" evidence="2">
    <location>
        <position position="1"/>
    </location>
</feature>
<dbReference type="EMBL" id="KQ981989">
    <property type="protein sequence ID" value="KYN31158.1"/>
    <property type="molecule type" value="Genomic_DNA"/>
</dbReference>
<gene>
    <name evidence="2" type="ORF">ALC56_14545</name>
</gene>
<proteinExistence type="predicted"/>
<keyword evidence="1" id="KW-0812">Transmembrane</keyword>
<keyword evidence="1" id="KW-0472">Membrane</keyword>
<keyword evidence="3" id="KW-1185">Reference proteome</keyword>
<reference evidence="2 3" key="1">
    <citation type="submission" date="2016-03" db="EMBL/GenBank/DDBJ databases">
        <title>Trachymyrmex septentrionalis WGS genome.</title>
        <authorList>
            <person name="Nygaard S."/>
            <person name="Hu H."/>
            <person name="Boomsma J."/>
            <person name="Zhang G."/>
        </authorList>
    </citation>
    <scope>NUCLEOTIDE SEQUENCE [LARGE SCALE GENOMIC DNA]</scope>
    <source>
        <strain evidence="2">Tsep2-gDNA-1</strain>
        <tissue evidence="2">Whole body</tissue>
    </source>
</reference>
<dbReference type="AlphaFoldDB" id="A0A195ESF5"/>
<evidence type="ECO:0000256" key="1">
    <source>
        <dbReference type="SAM" id="Phobius"/>
    </source>
</evidence>
<evidence type="ECO:0000313" key="2">
    <source>
        <dbReference type="EMBL" id="KYN31158.1"/>
    </source>
</evidence>
<organism evidence="2 3">
    <name type="scientific">Trachymyrmex septentrionalis</name>
    <dbReference type="NCBI Taxonomy" id="34720"/>
    <lineage>
        <taxon>Eukaryota</taxon>
        <taxon>Metazoa</taxon>
        <taxon>Ecdysozoa</taxon>
        <taxon>Arthropoda</taxon>
        <taxon>Hexapoda</taxon>
        <taxon>Insecta</taxon>
        <taxon>Pterygota</taxon>
        <taxon>Neoptera</taxon>
        <taxon>Endopterygota</taxon>
        <taxon>Hymenoptera</taxon>
        <taxon>Apocrita</taxon>
        <taxon>Aculeata</taxon>
        <taxon>Formicoidea</taxon>
        <taxon>Formicidae</taxon>
        <taxon>Myrmicinae</taxon>
        <taxon>Trachymyrmex</taxon>
    </lineage>
</organism>
<protein>
    <submittedName>
        <fullName evidence="2">Uncharacterized protein</fullName>
    </submittedName>
</protein>
<evidence type="ECO:0000313" key="3">
    <source>
        <dbReference type="Proteomes" id="UP000078541"/>
    </source>
</evidence>